<feature type="chain" id="PRO_5043988587" description="Secreted protein" evidence="1">
    <location>
        <begin position="24"/>
        <end position="105"/>
    </location>
</feature>
<proteinExistence type="predicted"/>
<keyword evidence="1" id="KW-0732">Signal</keyword>
<organism evidence="2 3">
    <name type="scientific">Caerostris extrusa</name>
    <name type="common">Bark spider</name>
    <name type="synonym">Caerostris bankana</name>
    <dbReference type="NCBI Taxonomy" id="172846"/>
    <lineage>
        <taxon>Eukaryota</taxon>
        <taxon>Metazoa</taxon>
        <taxon>Ecdysozoa</taxon>
        <taxon>Arthropoda</taxon>
        <taxon>Chelicerata</taxon>
        <taxon>Arachnida</taxon>
        <taxon>Araneae</taxon>
        <taxon>Araneomorphae</taxon>
        <taxon>Entelegynae</taxon>
        <taxon>Araneoidea</taxon>
        <taxon>Araneidae</taxon>
        <taxon>Caerostris</taxon>
    </lineage>
</organism>
<dbReference type="EMBL" id="BPLR01008107">
    <property type="protein sequence ID" value="GIY22136.1"/>
    <property type="molecule type" value="Genomic_DNA"/>
</dbReference>
<comment type="caution">
    <text evidence="2">The sequence shown here is derived from an EMBL/GenBank/DDBJ whole genome shotgun (WGS) entry which is preliminary data.</text>
</comment>
<name>A0AAV4RP66_CAEEX</name>
<gene>
    <name evidence="2" type="ORF">CEXT_705191</name>
</gene>
<feature type="signal peptide" evidence="1">
    <location>
        <begin position="1"/>
        <end position="23"/>
    </location>
</feature>
<evidence type="ECO:0000313" key="2">
    <source>
        <dbReference type="EMBL" id="GIY22136.1"/>
    </source>
</evidence>
<keyword evidence="3" id="KW-1185">Reference proteome</keyword>
<sequence>MQNQIIRLRVVLIGFGHVALGLGQPSFSGSLHVISRRGISTTSQIHVMQCLAGLLVDVRYLFLQSPECDTFFPLCNYDVVIYKNGSRESKRAQIRLFIPSYMKGY</sequence>
<dbReference type="Proteomes" id="UP001054945">
    <property type="component" value="Unassembled WGS sequence"/>
</dbReference>
<accession>A0AAV4RP66</accession>
<evidence type="ECO:0000313" key="3">
    <source>
        <dbReference type="Proteomes" id="UP001054945"/>
    </source>
</evidence>
<evidence type="ECO:0000256" key="1">
    <source>
        <dbReference type="SAM" id="SignalP"/>
    </source>
</evidence>
<protein>
    <recommendedName>
        <fullName evidence="4">Secreted protein</fullName>
    </recommendedName>
</protein>
<dbReference type="AlphaFoldDB" id="A0AAV4RP66"/>
<reference evidence="2 3" key="1">
    <citation type="submission" date="2021-06" db="EMBL/GenBank/DDBJ databases">
        <title>Caerostris extrusa draft genome.</title>
        <authorList>
            <person name="Kono N."/>
            <person name="Arakawa K."/>
        </authorList>
    </citation>
    <scope>NUCLEOTIDE SEQUENCE [LARGE SCALE GENOMIC DNA]</scope>
</reference>
<evidence type="ECO:0008006" key="4">
    <source>
        <dbReference type="Google" id="ProtNLM"/>
    </source>
</evidence>